<sequence length="89" mass="10125">MSNQQTESKCKGCFRSPLMSDEQVRQLVEEQLQLETNLVSDELYESRLHQCKSCSSLSSQTTCTHCGCFVEFRARLGYKKCPNPAGAKW</sequence>
<dbReference type="InterPro" id="IPR046169">
    <property type="entry name" value="DUF6171"/>
</dbReference>
<keyword evidence="2" id="KW-1185">Reference proteome</keyword>
<dbReference type="AlphaFoldDB" id="A0A1H0PAB6"/>
<dbReference type="STRING" id="930152.SAMN05216565_101228"/>
<evidence type="ECO:0000313" key="1">
    <source>
        <dbReference type="EMBL" id="SDP01963.1"/>
    </source>
</evidence>
<dbReference type="EMBL" id="FNJU01000001">
    <property type="protein sequence ID" value="SDP01963.1"/>
    <property type="molecule type" value="Genomic_DNA"/>
</dbReference>
<accession>A0A1H0PAB6</accession>
<name>A0A1H0PAB6_9BACI</name>
<dbReference type="RefSeq" id="WP_238457128.1">
    <property type="nucleotide sequence ID" value="NZ_FNJU01000001.1"/>
</dbReference>
<dbReference type="Proteomes" id="UP000199159">
    <property type="component" value="Unassembled WGS sequence"/>
</dbReference>
<protein>
    <submittedName>
        <fullName evidence="1">Uncharacterized protein</fullName>
    </submittedName>
</protein>
<dbReference type="Pfam" id="PF19668">
    <property type="entry name" value="DUF6171"/>
    <property type="match status" value="1"/>
</dbReference>
<organism evidence="1 2">
    <name type="scientific">Litchfieldia salsa</name>
    <dbReference type="NCBI Taxonomy" id="930152"/>
    <lineage>
        <taxon>Bacteria</taxon>
        <taxon>Bacillati</taxon>
        <taxon>Bacillota</taxon>
        <taxon>Bacilli</taxon>
        <taxon>Bacillales</taxon>
        <taxon>Bacillaceae</taxon>
        <taxon>Litchfieldia</taxon>
    </lineage>
</organism>
<proteinExistence type="predicted"/>
<gene>
    <name evidence="1" type="ORF">SAMN05216565_101228</name>
</gene>
<reference evidence="2" key="1">
    <citation type="submission" date="2016-10" db="EMBL/GenBank/DDBJ databases">
        <authorList>
            <person name="Varghese N."/>
            <person name="Submissions S."/>
        </authorList>
    </citation>
    <scope>NUCLEOTIDE SEQUENCE [LARGE SCALE GENOMIC DNA]</scope>
    <source>
        <strain evidence="2">IBRC-M10078</strain>
    </source>
</reference>
<evidence type="ECO:0000313" key="2">
    <source>
        <dbReference type="Proteomes" id="UP000199159"/>
    </source>
</evidence>